<keyword evidence="3" id="KW-1185">Reference proteome</keyword>
<accession>A0ABV9H6T0</accession>
<proteinExistence type="predicted"/>
<evidence type="ECO:0000256" key="1">
    <source>
        <dbReference type="SAM" id="Phobius"/>
    </source>
</evidence>
<protein>
    <submittedName>
        <fullName evidence="2">Uncharacterized protein</fullName>
    </submittedName>
</protein>
<evidence type="ECO:0000313" key="2">
    <source>
        <dbReference type="EMBL" id="MFC4625158.1"/>
    </source>
</evidence>
<organism evidence="2 3">
    <name type="scientific">Daeguia caeni</name>
    <dbReference type="NCBI Taxonomy" id="439612"/>
    <lineage>
        <taxon>Bacteria</taxon>
        <taxon>Pseudomonadati</taxon>
        <taxon>Pseudomonadota</taxon>
        <taxon>Alphaproteobacteria</taxon>
        <taxon>Hyphomicrobiales</taxon>
        <taxon>Brucellaceae</taxon>
        <taxon>Daeguia</taxon>
    </lineage>
</organism>
<gene>
    <name evidence="2" type="ORF">ACFO1V_07985</name>
</gene>
<comment type="caution">
    <text evidence="2">The sequence shown here is derived from an EMBL/GenBank/DDBJ whole genome shotgun (WGS) entry which is preliminary data.</text>
</comment>
<name>A0ABV9H6T0_9HYPH</name>
<keyword evidence="1" id="KW-1133">Transmembrane helix</keyword>
<feature type="transmembrane region" description="Helical" evidence="1">
    <location>
        <begin position="26"/>
        <end position="46"/>
    </location>
</feature>
<keyword evidence="1" id="KW-0812">Transmembrane</keyword>
<keyword evidence="1" id="KW-0472">Membrane</keyword>
<dbReference type="Proteomes" id="UP001596042">
    <property type="component" value="Unassembled WGS sequence"/>
</dbReference>
<dbReference type="EMBL" id="JBHSEL010000053">
    <property type="protein sequence ID" value="MFC4625158.1"/>
    <property type="molecule type" value="Genomic_DNA"/>
</dbReference>
<sequence>MVELRWLKAFGGNVCGRKKCQNFISWRNFLTTYGRFLTLFFVAVIVF</sequence>
<evidence type="ECO:0000313" key="3">
    <source>
        <dbReference type="Proteomes" id="UP001596042"/>
    </source>
</evidence>
<dbReference type="RefSeq" id="WP_374829642.1">
    <property type="nucleotide sequence ID" value="NZ_JBHEEZ010000001.1"/>
</dbReference>
<reference evidence="3" key="1">
    <citation type="journal article" date="2019" name="Int. J. Syst. Evol. Microbiol.">
        <title>The Global Catalogue of Microorganisms (GCM) 10K type strain sequencing project: providing services to taxonomists for standard genome sequencing and annotation.</title>
        <authorList>
            <consortium name="The Broad Institute Genomics Platform"/>
            <consortium name="The Broad Institute Genome Sequencing Center for Infectious Disease"/>
            <person name="Wu L."/>
            <person name="Ma J."/>
        </authorList>
    </citation>
    <scope>NUCLEOTIDE SEQUENCE [LARGE SCALE GENOMIC DNA]</scope>
    <source>
        <strain evidence="3">CGMCC 1.15731</strain>
    </source>
</reference>